<feature type="transmembrane region" description="Helical" evidence="11">
    <location>
        <begin position="191"/>
        <end position="213"/>
    </location>
</feature>
<reference evidence="13" key="1">
    <citation type="submission" date="2023-06" db="EMBL/GenBank/DDBJ databases">
        <title>Genomic of Agaribacillus aureum.</title>
        <authorList>
            <person name="Wang G."/>
        </authorList>
    </citation>
    <scope>NUCLEOTIDE SEQUENCE</scope>
    <source>
        <strain evidence="13">BMA12</strain>
    </source>
</reference>
<dbReference type="SUPFAM" id="SSF54631">
    <property type="entry name" value="CBS-domain pair"/>
    <property type="match status" value="1"/>
</dbReference>
<evidence type="ECO:0000256" key="10">
    <source>
        <dbReference type="PROSITE-ProRule" id="PRU00703"/>
    </source>
</evidence>
<evidence type="ECO:0000256" key="5">
    <source>
        <dbReference type="ARBA" id="ARBA00023065"/>
    </source>
</evidence>
<keyword evidence="5" id="KW-0406">Ion transport</keyword>
<feature type="transmembrane region" description="Helical" evidence="11">
    <location>
        <begin position="385"/>
        <end position="406"/>
    </location>
</feature>
<evidence type="ECO:0000259" key="12">
    <source>
        <dbReference type="PROSITE" id="PS51371"/>
    </source>
</evidence>
<evidence type="ECO:0000313" key="13">
    <source>
        <dbReference type="EMBL" id="MDN5215732.1"/>
    </source>
</evidence>
<feature type="domain" description="CBS" evidence="12">
    <location>
        <begin position="468"/>
        <end position="524"/>
    </location>
</feature>
<dbReference type="InterPro" id="IPR000644">
    <property type="entry name" value="CBS_dom"/>
</dbReference>
<feature type="transmembrane region" description="Helical" evidence="11">
    <location>
        <begin position="313"/>
        <end position="333"/>
    </location>
</feature>
<feature type="transmembrane region" description="Helical" evidence="11">
    <location>
        <begin position="340"/>
        <end position="365"/>
    </location>
</feature>
<dbReference type="InterPro" id="IPR050368">
    <property type="entry name" value="ClC-type_chloride_channel"/>
</dbReference>
<keyword evidence="6 11" id="KW-0472">Membrane</keyword>
<dbReference type="CDD" id="cd02205">
    <property type="entry name" value="CBS_pair_SF"/>
    <property type="match status" value="1"/>
</dbReference>
<dbReference type="SUPFAM" id="SSF81340">
    <property type="entry name" value="Clc chloride channel"/>
    <property type="match status" value="1"/>
</dbReference>
<dbReference type="PANTHER" id="PTHR43427:SF6">
    <property type="entry name" value="CHLORIDE CHANNEL PROTEIN CLC-E"/>
    <property type="match status" value="1"/>
</dbReference>
<feature type="domain" description="CBS" evidence="12">
    <location>
        <begin position="533"/>
        <end position="592"/>
    </location>
</feature>
<evidence type="ECO:0000256" key="11">
    <source>
        <dbReference type="SAM" id="Phobius"/>
    </source>
</evidence>
<dbReference type="InterPro" id="IPR001807">
    <property type="entry name" value="ClC"/>
</dbReference>
<dbReference type="InterPro" id="IPR046342">
    <property type="entry name" value="CBS_dom_sf"/>
</dbReference>
<keyword evidence="4 11" id="KW-1133">Transmembrane helix</keyword>
<accession>A0ABT8LFI9</accession>
<evidence type="ECO:0000256" key="1">
    <source>
        <dbReference type="ARBA" id="ARBA00004141"/>
    </source>
</evidence>
<keyword evidence="3 11" id="KW-0812">Transmembrane</keyword>
<dbReference type="InterPro" id="IPR014743">
    <property type="entry name" value="Cl-channel_core"/>
</dbReference>
<evidence type="ECO:0000256" key="7">
    <source>
        <dbReference type="ARBA" id="ARBA00023173"/>
    </source>
</evidence>
<evidence type="ECO:0000256" key="3">
    <source>
        <dbReference type="ARBA" id="ARBA00022692"/>
    </source>
</evidence>
<evidence type="ECO:0000256" key="2">
    <source>
        <dbReference type="ARBA" id="ARBA00022448"/>
    </source>
</evidence>
<protein>
    <submittedName>
        <fullName evidence="13">Chloride channel protein</fullName>
    </submittedName>
</protein>
<organism evidence="13 14">
    <name type="scientific">Agaribacillus aureus</name>
    <dbReference type="NCBI Taxonomy" id="3051825"/>
    <lineage>
        <taxon>Bacteria</taxon>
        <taxon>Pseudomonadati</taxon>
        <taxon>Bacteroidota</taxon>
        <taxon>Cytophagia</taxon>
        <taxon>Cytophagales</taxon>
        <taxon>Splendidivirgaceae</taxon>
        <taxon>Agaribacillus</taxon>
    </lineage>
</organism>
<evidence type="ECO:0000256" key="6">
    <source>
        <dbReference type="ARBA" id="ARBA00023136"/>
    </source>
</evidence>
<feature type="transmembrane region" description="Helical" evidence="11">
    <location>
        <begin position="413"/>
        <end position="433"/>
    </location>
</feature>
<keyword evidence="2" id="KW-0813">Transport</keyword>
<comment type="subcellular location">
    <subcellularLocation>
        <location evidence="1">Membrane</location>
        <topology evidence="1">Multi-pass membrane protein</topology>
    </subcellularLocation>
</comment>
<dbReference type="EMBL" id="JAUJEB010000007">
    <property type="protein sequence ID" value="MDN5215732.1"/>
    <property type="molecule type" value="Genomic_DNA"/>
</dbReference>
<name>A0ABT8LFI9_9BACT</name>
<keyword evidence="14" id="KW-1185">Reference proteome</keyword>
<feature type="transmembrane region" description="Helical" evidence="11">
    <location>
        <begin position="233"/>
        <end position="255"/>
    </location>
</feature>
<feature type="transmembrane region" description="Helical" evidence="11">
    <location>
        <begin position="23"/>
        <end position="44"/>
    </location>
</feature>
<keyword evidence="8" id="KW-0868">Chloride</keyword>
<dbReference type="PRINTS" id="PR00762">
    <property type="entry name" value="CLCHANNEL"/>
</dbReference>
<dbReference type="PROSITE" id="PS51371">
    <property type="entry name" value="CBS"/>
    <property type="match status" value="2"/>
</dbReference>
<dbReference type="Pfam" id="PF00654">
    <property type="entry name" value="Voltage_CLC"/>
    <property type="match status" value="1"/>
</dbReference>
<dbReference type="Proteomes" id="UP001172083">
    <property type="component" value="Unassembled WGS sequence"/>
</dbReference>
<proteinExistence type="predicted"/>
<feature type="transmembrane region" description="Helical" evidence="11">
    <location>
        <begin position="112"/>
        <end position="139"/>
    </location>
</feature>
<feature type="transmembrane region" description="Helical" evidence="11">
    <location>
        <begin position="64"/>
        <end position="85"/>
    </location>
</feature>
<dbReference type="Gene3D" id="3.10.580.10">
    <property type="entry name" value="CBS-domain"/>
    <property type="match status" value="1"/>
</dbReference>
<comment type="caution">
    <text evidence="13">The sequence shown here is derived from an EMBL/GenBank/DDBJ whole genome shotgun (WGS) entry which is preliminary data.</text>
</comment>
<keyword evidence="10" id="KW-0129">CBS domain</keyword>
<feature type="transmembrane region" description="Helical" evidence="11">
    <location>
        <begin position="267"/>
        <end position="289"/>
    </location>
</feature>
<dbReference type="SMART" id="SM00116">
    <property type="entry name" value="CBS"/>
    <property type="match status" value="2"/>
</dbReference>
<evidence type="ECO:0000256" key="9">
    <source>
        <dbReference type="ARBA" id="ARBA00023303"/>
    </source>
</evidence>
<evidence type="ECO:0000313" key="14">
    <source>
        <dbReference type="Proteomes" id="UP001172083"/>
    </source>
</evidence>
<keyword evidence="9" id="KW-0407">Ion channel</keyword>
<evidence type="ECO:0000256" key="4">
    <source>
        <dbReference type="ARBA" id="ARBA00022989"/>
    </source>
</evidence>
<sequence length="595" mass="65195">MKPNNLLVKFLIWRIKHIPNKNFMLILSGIIGIFSGLAAVSLKTSVHYIQGFLTSGFDVKYANYLYIGYPLVGILLSLFIARYFFGERLGHGITNILYSISKRSSIIRRTKIYSRMITSALTVGLGGSVGLEAPIVVTGSAIGSNMGSLMHLNYKRRTLLIGCGAAGAISAIFNSPIAGVIFSIEIILADVIIAAFIPLLIASVSGALVSLLLLGDNVMFYFKLTDTLKASDIPFYILLGILCGLGSVYFTRVTYVIEGWVNKIRHSVLKAVVGGIALGLIVFIFPPIYGEGYNTIKTLLAGNDSVILNSSPFFDHIDNTLFLIVFMIGVALVKPMASALTVGAGGSGGLFAPSLFLGGMAGYLYAKITNLVIGENLISTSNFTLVGMCGLMSGVLHAPLTAIFLIAEITSGYTLFVPLMLVSAIAYSTSSYFENYSVYTKRLIEKGDLIPHDKDRQVLSLIHLSKLIEKDLLKIHPDATLGDLVDLVRISKRNIFPVVDEEEKLMGIVTLDDIRELMFDEESRKNIYVKSLMHSPPESVSSYENMLSVMGKFEKTGAWNLPVIDDEKYTGFVSKSRIFNAYRKKLINQHREYVS</sequence>
<dbReference type="Pfam" id="PF00571">
    <property type="entry name" value="CBS"/>
    <property type="match status" value="2"/>
</dbReference>
<evidence type="ECO:0000256" key="8">
    <source>
        <dbReference type="ARBA" id="ARBA00023214"/>
    </source>
</evidence>
<dbReference type="CDD" id="cd00400">
    <property type="entry name" value="Voltage_gated_ClC"/>
    <property type="match status" value="1"/>
</dbReference>
<gene>
    <name evidence="13" type="ORF">QQ020_26880</name>
</gene>
<keyword evidence="7" id="KW-0869">Chloride channel</keyword>
<dbReference type="PANTHER" id="PTHR43427">
    <property type="entry name" value="CHLORIDE CHANNEL PROTEIN CLC-E"/>
    <property type="match status" value="1"/>
</dbReference>
<feature type="transmembrane region" description="Helical" evidence="11">
    <location>
        <begin position="159"/>
        <end position="184"/>
    </location>
</feature>
<dbReference type="RefSeq" id="WP_346761070.1">
    <property type="nucleotide sequence ID" value="NZ_JAUJEB010000007.1"/>
</dbReference>
<dbReference type="Gene3D" id="1.10.3080.10">
    <property type="entry name" value="Clc chloride channel"/>
    <property type="match status" value="1"/>
</dbReference>